<name>A0AAX3EHK6_PAEUR</name>
<dbReference type="RefSeq" id="WP_021472894.1">
    <property type="nucleotide sequence ID" value="NZ_BDMH01000013.1"/>
</dbReference>
<proteinExistence type="predicted"/>
<keyword evidence="2" id="KW-1185">Reference proteome</keyword>
<dbReference type="AlphaFoldDB" id="A0AAX3EHK6"/>
<sequence>MKVLVKEAILRCGHDGKVENVPSQEWVRVTGSPVLVATDPQGRDISMCPHISINIKPCRKTLPVIRGYSAFIRIGGKAVCLDTVEGFTDGTPPGAVKYTVRRPGQTLVGAGS</sequence>
<evidence type="ECO:0000313" key="2">
    <source>
        <dbReference type="Proteomes" id="UP001163293"/>
    </source>
</evidence>
<dbReference type="Proteomes" id="UP001163293">
    <property type="component" value="Chromosome"/>
</dbReference>
<gene>
    <name evidence="1" type="ORF">NL394_19095</name>
</gene>
<dbReference type="EMBL" id="CP101185">
    <property type="protein sequence ID" value="UYV97123.1"/>
    <property type="molecule type" value="Genomic_DNA"/>
</dbReference>
<dbReference type="GeneID" id="79883440"/>
<accession>A0AAX3EHK6</accession>
<protein>
    <submittedName>
        <fullName evidence="1">Uncharacterized protein</fullName>
    </submittedName>
</protein>
<organism evidence="1 2">
    <name type="scientific">Paenarthrobacter ureafaciens</name>
    <dbReference type="NCBI Taxonomy" id="37931"/>
    <lineage>
        <taxon>Bacteria</taxon>
        <taxon>Bacillati</taxon>
        <taxon>Actinomycetota</taxon>
        <taxon>Actinomycetes</taxon>
        <taxon>Micrococcales</taxon>
        <taxon>Micrococcaceae</taxon>
        <taxon>Paenarthrobacter</taxon>
    </lineage>
</organism>
<evidence type="ECO:0000313" key="1">
    <source>
        <dbReference type="EMBL" id="UYV97123.1"/>
    </source>
</evidence>
<reference evidence="1" key="1">
    <citation type="submission" date="2022-07" db="EMBL/GenBank/DDBJ databases">
        <authorList>
            <person name="Wu T."/>
        </authorList>
    </citation>
    <scope>NUCLEOTIDE SEQUENCE</scope>
    <source>
        <strain evidence="1">SD-1</strain>
    </source>
</reference>